<dbReference type="Proteomes" id="UP000308196">
    <property type="component" value="Chromosome"/>
</dbReference>
<dbReference type="Pfam" id="PF12099">
    <property type="entry name" value="DUF3575"/>
    <property type="match status" value="1"/>
</dbReference>
<protein>
    <submittedName>
        <fullName evidence="1">Protein of uncharacterized function (DUF3575)</fullName>
    </submittedName>
</protein>
<evidence type="ECO:0000313" key="1">
    <source>
        <dbReference type="EMBL" id="VTR51706.1"/>
    </source>
</evidence>
<name>A0A4U9VVZ1_9SPHI</name>
<organism evidence="1 2">
    <name type="scientific">Sphingobacterium thalpophilum</name>
    <dbReference type="NCBI Taxonomy" id="259"/>
    <lineage>
        <taxon>Bacteria</taxon>
        <taxon>Pseudomonadati</taxon>
        <taxon>Bacteroidota</taxon>
        <taxon>Sphingobacteriia</taxon>
        <taxon>Sphingobacteriales</taxon>
        <taxon>Sphingobacteriaceae</taxon>
        <taxon>Sphingobacterium</taxon>
    </lineage>
</organism>
<dbReference type="InterPro" id="IPR021958">
    <property type="entry name" value="DUF3575"/>
</dbReference>
<sequence>MNIREFNKLYNFIGCQQIIRYIWFLYTASTMKQHHLILLSLGLFAATALKAQEKSNLVKLNLLPLTAGNVALEYERALQDRISLSGTLSLRPKSGLPFRSLWESAVDDEYDILGGAKLGAFSFTPEVRFYLGDKEALRGFYVAPFVKYSNYTLSTVLSVDQSNYQKEVAISGALNAFTAGVAIGSQWRLGEDIYLDWRIIGPSYGFNKGTFEGKTPLNADEQREVQKQLDDFDIDVIDLQKEVSAEGVTLRTSGPFAGIRTALSFGYRF</sequence>
<accession>A0A4U9VVZ1</accession>
<dbReference type="KEGG" id="stha:NCTC11429_04409"/>
<dbReference type="AlphaFoldDB" id="A0A4U9VVZ1"/>
<dbReference type="EMBL" id="LR590484">
    <property type="protein sequence ID" value="VTR51706.1"/>
    <property type="molecule type" value="Genomic_DNA"/>
</dbReference>
<evidence type="ECO:0000313" key="2">
    <source>
        <dbReference type="Proteomes" id="UP000308196"/>
    </source>
</evidence>
<proteinExistence type="predicted"/>
<reference evidence="1 2" key="1">
    <citation type="submission" date="2019-05" db="EMBL/GenBank/DDBJ databases">
        <authorList>
            <consortium name="Pathogen Informatics"/>
        </authorList>
    </citation>
    <scope>NUCLEOTIDE SEQUENCE [LARGE SCALE GENOMIC DNA]</scope>
    <source>
        <strain evidence="1 2">NCTC11429</strain>
    </source>
</reference>
<dbReference type="STRING" id="1123265.GCA_000686625_03659"/>
<gene>
    <name evidence="1" type="ORF">NCTC11429_04409</name>
</gene>